<evidence type="ECO:0000313" key="3">
    <source>
        <dbReference type="EMBL" id="TMW67194.1"/>
    </source>
</evidence>
<organism evidence="3 4">
    <name type="scientific">Pythium oligandrum</name>
    <name type="common">Mycoparasitic fungus</name>
    <dbReference type="NCBI Taxonomy" id="41045"/>
    <lineage>
        <taxon>Eukaryota</taxon>
        <taxon>Sar</taxon>
        <taxon>Stramenopiles</taxon>
        <taxon>Oomycota</taxon>
        <taxon>Peronosporomycetes</taxon>
        <taxon>Pythiales</taxon>
        <taxon>Pythiaceae</taxon>
        <taxon>Pythium</taxon>
    </lineage>
</organism>
<protein>
    <submittedName>
        <fullName evidence="3">Uncharacterized protein</fullName>
    </submittedName>
</protein>
<feature type="domain" description="Tyrosine specific protein phosphatases" evidence="2">
    <location>
        <begin position="143"/>
        <end position="197"/>
    </location>
</feature>
<dbReference type="InterPro" id="IPR043587">
    <property type="entry name" value="Phosphatase_SSH-like"/>
</dbReference>
<dbReference type="InterPro" id="IPR000340">
    <property type="entry name" value="Dual-sp_phosphatase_cat-dom"/>
</dbReference>
<evidence type="ECO:0000259" key="2">
    <source>
        <dbReference type="PROSITE" id="PS50056"/>
    </source>
</evidence>
<sequence length="197" mass="21730">MAPSPTKAVYVKSTVAVANGVEETNPEERTVVAGAQYRIRSTSTSSPSTRSFASRSLRLPAHLFVTVRRLFHPPTTAVPRLKPTFVLTSLLLGNEHNAANYDELYSLGVTHICNLDFNARNYFEGKFVYIKLNLVDRAEEDVVKHFDGVSQFLEACDAVGGRVLVHCCSGSALSPAFVIAYLMRKRKQTFGSTKLNC</sequence>
<dbReference type="InterPro" id="IPR020422">
    <property type="entry name" value="TYR_PHOSPHATASE_DUAL_dom"/>
</dbReference>
<dbReference type="Proteomes" id="UP000794436">
    <property type="component" value="Unassembled WGS sequence"/>
</dbReference>
<accession>A0A8K1CPF8</accession>
<keyword evidence="4" id="KW-1185">Reference proteome</keyword>
<gene>
    <name evidence="3" type="ORF">Poli38472_012310</name>
</gene>
<dbReference type="InterPro" id="IPR000387">
    <property type="entry name" value="Tyr_Pase_dom"/>
</dbReference>
<dbReference type="SUPFAM" id="SSF52799">
    <property type="entry name" value="(Phosphotyrosine protein) phosphatases II"/>
    <property type="match status" value="1"/>
</dbReference>
<dbReference type="PROSITE" id="PS50056">
    <property type="entry name" value="TYR_PHOSPHATASE_2"/>
    <property type="match status" value="1"/>
</dbReference>
<dbReference type="GO" id="GO:0030837">
    <property type="term" value="P:negative regulation of actin filament polymerization"/>
    <property type="evidence" value="ECO:0007669"/>
    <property type="project" value="InterPro"/>
</dbReference>
<evidence type="ECO:0000313" key="4">
    <source>
        <dbReference type="Proteomes" id="UP000794436"/>
    </source>
</evidence>
<dbReference type="OrthoDB" id="204730at2759"/>
<dbReference type="SMART" id="SM00195">
    <property type="entry name" value="DSPc"/>
    <property type="match status" value="1"/>
</dbReference>
<dbReference type="GO" id="GO:0003779">
    <property type="term" value="F:actin binding"/>
    <property type="evidence" value="ECO:0007669"/>
    <property type="project" value="InterPro"/>
</dbReference>
<dbReference type="PROSITE" id="PS50054">
    <property type="entry name" value="TYR_PHOSPHATASE_DUAL"/>
    <property type="match status" value="1"/>
</dbReference>
<dbReference type="Gene3D" id="3.90.190.10">
    <property type="entry name" value="Protein tyrosine phosphatase superfamily"/>
    <property type="match status" value="1"/>
</dbReference>
<dbReference type="PANTHER" id="PTHR45864">
    <property type="entry name" value="SLINGSHOT PROTEIN PHOSPHATASE HOMOLOG"/>
    <property type="match status" value="1"/>
</dbReference>
<dbReference type="Pfam" id="PF00782">
    <property type="entry name" value="DSPc"/>
    <property type="match status" value="1"/>
</dbReference>
<dbReference type="InterPro" id="IPR029021">
    <property type="entry name" value="Prot-tyrosine_phosphatase-like"/>
</dbReference>
<dbReference type="EMBL" id="SPLM01000005">
    <property type="protein sequence ID" value="TMW67194.1"/>
    <property type="molecule type" value="Genomic_DNA"/>
</dbReference>
<proteinExistence type="predicted"/>
<name>A0A8K1CPF8_PYTOL</name>
<dbReference type="PANTHER" id="PTHR45864:SF8">
    <property type="entry name" value="CHROMOSOME UNDETERMINED SCAFFOLD_164, WHOLE GENOME SHOTGUN SEQUENCE"/>
    <property type="match status" value="1"/>
</dbReference>
<reference evidence="3" key="1">
    <citation type="submission" date="2019-03" db="EMBL/GenBank/DDBJ databases">
        <title>Long read genome sequence of the mycoparasitic Pythium oligandrum ATCC 38472 isolated from sugarbeet rhizosphere.</title>
        <authorList>
            <person name="Gaulin E."/>
        </authorList>
    </citation>
    <scope>NUCLEOTIDE SEQUENCE</scope>
    <source>
        <strain evidence="3">ATCC 38472_TT</strain>
    </source>
</reference>
<dbReference type="AlphaFoldDB" id="A0A8K1CPF8"/>
<evidence type="ECO:0000259" key="1">
    <source>
        <dbReference type="PROSITE" id="PS50054"/>
    </source>
</evidence>
<dbReference type="GO" id="GO:0016791">
    <property type="term" value="F:phosphatase activity"/>
    <property type="evidence" value="ECO:0007669"/>
    <property type="project" value="InterPro"/>
</dbReference>
<feature type="domain" description="Tyrosine-protein phosphatase" evidence="1">
    <location>
        <begin position="82"/>
        <end position="197"/>
    </location>
</feature>
<comment type="caution">
    <text evidence="3">The sequence shown here is derived from an EMBL/GenBank/DDBJ whole genome shotgun (WGS) entry which is preliminary data.</text>
</comment>
<dbReference type="CDD" id="cd14498">
    <property type="entry name" value="DSP"/>
    <property type="match status" value="1"/>
</dbReference>